<dbReference type="AlphaFoldDB" id="A0A6M5YYD2"/>
<proteinExistence type="predicted"/>
<dbReference type="RefSeq" id="WP_171473657.1">
    <property type="nucleotide sequence ID" value="NZ_CP053452.2"/>
</dbReference>
<sequence>MSKKTNAFFEQLKNGEEPGLAESIRGAAASLKEVAGQLWDAAKPMFDHGRTEAAAALFIGNAHVMYMKGADGVEQGPEPNKDEPQQQQEQGGREM</sequence>
<name>A0A6M5YYD2_9BACT</name>
<dbReference type="KEGG" id="ftj:FTUN_6080"/>
<protein>
    <submittedName>
        <fullName evidence="2">Uncharacterized protein</fullName>
    </submittedName>
</protein>
<keyword evidence="3" id="KW-1185">Reference proteome</keyword>
<dbReference type="EMBL" id="CP053452">
    <property type="protein sequence ID" value="QJW98490.1"/>
    <property type="molecule type" value="Genomic_DNA"/>
</dbReference>
<evidence type="ECO:0000313" key="2">
    <source>
        <dbReference type="EMBL" id="QJW98490.1"/>
    </source>
</evidence>
<feature type="region of interest" description="Disordered" evidence="1">
    <location>
        <begin position="69"/>
        <end position="95"/>
    </location>
</feature>
<feature type="compositionally biased region" description="Low complexity" evidence="1">
    <location>
        <begin position="85"/>
        <end position="95"/>
    </location>
</feature>
<reference evidence="3" key="1">
    <citation type="submission" date="2020-05" db="EMBL/GenBank/DDBJ databases">
        <title>Frigoriglobus tundricola gen. nov., sp. nov., a psychrotolerant cellulolytic planctomycete of the family Gemmataceae with two divergent copies of 16S rRNA gene.</title>
        <authorList>
            <person name="Kulichevskaya I.S."/>
            <person name="Ivanova A.A."/>
            <person name="Naumoff D.G."/>
            <person name="Beletsky A.V."/>
            <person name="Rijpstra W.I.C."/>
            <person name="Sinninghe Damste J.S."/>
            <person name="Mardanov A.V."/>
            <person name="Ravin N.V."/>
            <person name="Dedysh S.N."/>
        </authorList>
    </citation>
    <scope>NUCLEOTIDE SEQUENCE [LARGE SCALE GENOMIC DNA]</scope>
    <source>
        <strain evidence="3">PL17</strain>
    </source>
</reference>
<accession>A0A6M5YYD2</accession>
<organism evidence="2 3">
    <name type="scientific">Frigoriglobus tundricola</name>
    <dbReference type="NCBI Taxonomy" id="2774151"/>
    <lineage>
        <taxon>Bacteria</taxon>
        <taxon>Pseudomonadati</taxon>
        <taxon>Planctomycetota</taxon>
        <taxon>Planctomycetia</taxon>
        <taxon>Gemmatales</taxon>
        <taxon>Gemmataceae</taxon>
        <taxon>Frigoriglobus</taxon>
    </lineage>
</organism>
<dbReference type="Proteomes" id="UP000503447">
    <property type="component" value="Chromosome"/>
</dbReference>
<evidence type="ECO:0000313" key="3">
    <source>
        <dbReference type="Proteomes" id="UP000503447"/>
    </source>
</evidence>
<gene>
    <name evidence="2" type="ORF">FTUN_6080</name>
</gene>
<evidence type="ECO:0000256" key="1">
    <source>
        <dbReference type="SAM" id="MobiDB-lite"/>
    </source>
</evidence>